<gene>
    <name evidence="2" type="ORF">QQF64_020427</name>
</gene>
<name>A0ABR3L954_9TELE</name>
<evidence type="ECO:0000313" key="2">
    <source>
        <dbReference type="EMBL" id="KAL1249422.1"/>
    </source>
</evidence>
<dbReference type="InterPro" id="IPR050951">
    <property type="entry name" value="Retrovirus_Pol_polyprotein"/>
</dbReference>
<reference evidence="2 3" key="1">
    <citation type="submission" date="2023-09" db="EMBL/GenBank/DDBJ databases">
        <authorList>
            <person name="Wang M."/>
        </authorList>
    </citation>
    <scope>NUCLEOTIDE SEQUENCE [LARGE SCALE GENOMIC DNA]</scope>
    <source>
        <strain evidence="2">GT-2023</strain>
        <tissue evidence="2">Liver</tissue>
    </source>
</reference>
<comment type="caution">
    <text evidence="2">The sequence shown here is derived from an EMBL/GenBank/DDBJ whole genome shotgun (WGS) entry which is preliminary data.</text>
</comment>
<organism evidence="2 3">
    <name type="scientific">Cirrhinus molitorella</name>
    <name type="common">mud carp</name>
    <dbReference type="NCBI Taxonomy" id="172907"/>
    <lineage>
        <taxon>Eukaryota</taxon>
        <taxon>Metazoa</taxon>
        <taxon>Chordata</taxon>
        <taxon>Craniata</taxon>
        <taxon>Vertebrata</taxon>
        <taxon>Euteleostomi</taxon>
        <taxon>Actinopterygii</taxon>
        <taxon>Neopterygii</taxon>
        <taxon>Teleostei</taxon>
        <taxon>Ostariophysi</taxon>
        <taxon>Cypriniformes</taxon>
        <taxon>Cyprinidae</taxon>
        <taxon>Labeoninae</taxon>
        <taxon>Labeonini</taxon>
        <taxon>Cirrhinus</taxon>
    </lineage>
</organism>
<accession>A0ABR3L954</accession>
<feature type="region of interest" description="Disordered" evidence="1">
    <location>
        <begin position="1"/>
        <end position="22"/>
    </location>
</feature>
<dbReference type="Gene3D" id="3.30.70.270">
    <property type="match status" value="1"/>
</dbReference>
<dbReference type="PANTHER" id="PTHR37984">
    <property type="entry name" value="PROTEIN CBG26694"/>
    <property type="match status" value="1"/>
</dbReference>
<protein>
    <recommendedName>
        <fullName evidence="4">Reverse transcriptase/retrotransposon-derived protein RNase H-like domain-containing protein</fullName>
    </recommendedName>
</protein>
<keyword evidence="3" id="KW-1185">Reference proteome</keyword>
<evidence type="ECO:0000313" key="3">
    <source>
        <dbReference type="Proteomes" id="UP001558613"/>
    </source>
</evidence>
<dbReference type="InterPro" id="IPR043128">
    <property type="entry name" value="Rev_trsase/Diguanyl_cyclase"/>
</dbReference>
<sequence>MLYDLAGQPPVRPDSTNSMNSQGCQLATPLTALTSTKTPFMWPSAAEAAFTELKGHFVSAPILWAPDPTRQFVVGVDASEVGRCHRTWTRARETLLRVGACSKVKADRHRSKPPVYVVGQKVWLSTKNIGCCPSFRLVWFPGWWTPIFPLPLVGFPEEYFAFVLLIASLRYPASKLSLDYLTDLFSSVNKL</sequence>
<dbReference type="SUPFAM" id="SSF56672">
    <property type="entry name" value="DNA/RNA polymerases"/>
    <property type="match status" value="1"/>
</dbReference>
<dbReference type="PANTHER" id="PTHR37984:SF5">
    <property type="entry name" value="PROTEIN NYNRIN-LIKE"/>
    <property type="match status" value="1"/>
</dbReference>
<proteinExistence type="predicted"/>
<evidence type="ECO:0008006" key="4">
    <source>
        <dbReference type="Google" id="ProtNLM"/>
    </source>
</evidence>
<dbReference type="EMBL" id="JAYMGO010000023">
    <property type="protein sequence ID" value="KAL1249422.1"/>
    <property type="molecule type" value="Genomic_DNA"/>
</dbReference>
<dbReference type="InterPro" id="IPR043502">
    <property type="entry name" value="DNA/RNA_pol_sf"/>
</dbReference>
<evidence type="ECO:0000256" key="1">
    <source>
        <dbReference type="SAM" id="MobiDB-lite"/>
    </source>
</evidence>
<dbReference type="Proteomes" id="UP001558613">
    <property type="component" value="Unassembled WGS sequence"/>
</dbReference>